<dbReference type="STRING" id="1618671.UY67_C0012G0006"/>
<dbReference type="EMBL" id="LCQW01000012">
    <property type="protein sequence ID" value="KKW24020.1"/>
    <property type="molecule type" value="Genomic_DNA"/>
</dbReference>
<dbReference type="InterPro" id="IPR050862">
    <property type="entry name" value="RdRp_reductase_class-2"/>
</dbReference>
<dbReference type="Proteomes" id="UP000034273">
    <property type="component" value="Unassembled WGS sequence"/>
</dbReference>
<dbReference type="PANTHER" id="PTHR43371:SF1">
    <property type="entry name" value="RIBONUCLEOSIDE-DIPHOSPHATE REDUCTASE"/>
    <property type="match status" value="1"/>
</dbReference>
<evidence type="ECO:0000256" key="1">
    <source>
        <dbReference type="ARBA" id="ARBA00001922"/>
    </source>
</evidence>
<evidence type="ECO:0000313" key="10">
    <source>
        <dbReference type="Proteomes" id="UP000034273"/>
    </source>
</evidence>
<dbReference type="Gene3D" id="3.20.70.20">
    <property type="match status" value="2"/>
</dbReference>
<dbReference type="SUPFAM" id="SSF51998">
    <property type="entry name" value="PFL-like glycyl radical enzymes"/>
    <property type="match status" value="1"/>
</dbReference>
<keyword evidence="5" id="KW-0560">Oxidoreductase</keyword>
<name>A0A0G1WZH2_9BACT</name>
<evidence type="ECO:0000313" key="9">
    <source>
        <dbReference type="EMBL" id="KKW24020.1"/>
    </source>
</evidence>
<keyword evidence="6" id="KW-0170">Cobalt</keyword>
<gene>
    <name evidence="9" type="ORF">UY67_C0012G0006</name>
</gene>
<evidence type="ECO:0000256" key="2">
    <source>
        <dbReference type="ARBA" id="ARBA00022628"/>
    </source>
</evidence>
<comment type="caution">
    <text evidence="9">The sequence shown here is derived from an EMBL/GenBank/DDBJ whole genome shotgun (WGS) entry which is preliminary data.</text>
</comment>
<keyword evidence="2" id="KW-0846">Cobalamin</keyword>
<dbReference type="Pfam" id="PF03477">
    <property type="entry name" value="ATP-cone"/>
    <property type="match status" value="1"/>
</dbReference>
<keyword evidence="4 7" id="KW-0067">ATP-binding</keyword>
<protein>
    <submittedName>
        <fullName evidence="9">Ribonucleoside-triphosphate reductase</fullName>
    </submittedName>
</protein>
<evidence type="ECO:0000256" key="5">
    <source>
        <dbReference type="ARBA" id="ARBA00023002"/>
    </source>
</evidence>
<keyword evidence="3 7" id="KW-0547">Nucleotide-binding</keyword>
<proteinExistence type="predicted"/>
<dbReference type="GO" id="GO:0005524">
    <property type="term" value="F:ATP binding"/>
    <property type="evidence" value="ECO:0007669"/>
    <property type="project" value="UniProtKB-UniRule"/>
</dbReference>
<feature type="domain" description="ATP-cone" evidence="8">
    <location>
        <begin position="38"/>
        <end position="133"/>
    </location>
</feature>
<reference evidence="9 10" key="1">
    <citation type="journal article" date="2015" name="Nature">
        <title>rRNA introns, odd ribosomes, and small enigmatic genomes across a large radiation of phyla.</title>
        <authorList>
            <person name="Brown C.T."/>
            <person name="Hug L.A."/>
            <person name="Thomas B.C."/>
            <person name="Sharon I."/>
            <person name="Castelle C.J."/>
            <person name="Singh A."/>
            <person name="Wilkins M.J."/>
            <person name="Williams K.H."/>
            <person name="Banfield J.F."/>
        </authorList>
    </citation>
    <scope>NUCLEOTIDE SEQUENCE [LARGE SCALE GENOMIC DNA]</scope>
</reference>
<comment type="cofactor">
    <cofactor evidence="1">
        <name>adenosylcob(III)alamin</name>
        <dbReference type="ChEBI" id="CHEBI:18408"/>
    </cofactor>
</comment>
<dbReference type="Pfam" id="PF17975">
    <property type="entry name" value="RNR_Alpha"/>
    <property type="match status" value="1"/>
</dbReference>
<dbReference type="GO" id="GO:0031419">
    <property type="term" value="F:cobalamin binding"/>
    <property type="evidence" value="ECO:0007669"/>
    <property type="project" value="UniProtKB-KW"/>
</dbReference>
<dbReference type="GO" id="GO:0004748">
    <property type="term" value="F:ribonucleoside-diphosphate reductase activity, thioredoxin disulfide as acceptor"/>
    <property type="evidence" value="ECO:0007669"/>
    <property type="project" value="TreeGrafter"/>
</dbReference>
<sequence length="790" mass="89318">MTHRSGVSPRRHSSTAVVKVAKVPAESLASGLYKKYLPSIQKRDGRTVPFAFEKIVNAIHKAMMASNEGSREEAVVVAHKVAGEMMRIAKTYKNFMPTVEVCQDEIERQLILSDYTTTAKSYILFRAERAKIRKDQGVVPERFRELAAESKQYFKSNPLGEFVYLRSYARWIESEQRRETWVETVDRYMAFMKENIGEKLMPREYRELREAILKQEVMPSMRAMQFSGEAARKCNTCFYNCTFTAPGKLEDFAEIMYLSMQGCGVGYSVESYNIQQLPQIDKQTGEKIPTHVVADSKEGWCDALTFGLRTWYAGKDVDFDFSLIRPAGARLKTMGGKASGPAPLRSLLDFARERILKRQGRRLRNIDAHDIICKIGECVVAGGVRRTAMISLSDLDDAEIRDAKKGQFFLTDPYRSVANNSAVYETKPTNAELMDEWVALMKSGTGERGIFNRGSLAKTMPERRLKFLHKKHGKKNGFIGQIGTNPCGEIILQSKQFCNLSEVIARADDTEKTLLRKAKFAALLGTYQSTLTKFNYISKEWTENCEQERLLGVSITGQWDSGAVRNAKTLKKMRAAAVKANQAYAKRFGIPASMSVTCVKPSGTVSQTFDCSSGIHPRHSQYYIRRIRISATDSLFKMVKAQGIPHSPEVGQTEGEANTYVLEFPVKSPHGSVFKNDLSALQQLEYWKMVKLSFTEHNPSATISVGDGEWVQVVAWLHENWDIVGGLSFLPRENHVYRLAPYEAIDKKRYDELAKKFPEIDYSKLAIYERTDETEQKKELACVGGTCEII</sequence>
<evidence type="ECO:0000256" key="6">
    <source>
        <dbReference type="ARBA" id="ARBA00023285"/>
    </source>
</evidence>
<evidence type="ECO:0000256" key="3">
    <source>
        <dbReference type="ARBA" id="ARBA00022741"/>
    </source>
</evidence>
<dbReference type="InterPro" id="IPR005144">
    <property type="entry name" value="ATP-cone_dom"/>
</dbReference>
<dbReference type="PROSITE" id="PS51161">
    <property type="entry name" value="ATP_CONE"/>
    <property type="match status" value="1"/>
</dbReference>
<dbReference type="AlphaFoldDB" id="A0A0G1WZH2"/>
<evidence type="ECO:0000256" key="4">
    <source>
        <dbReference type="ARBA" id="ARBA00022840"/>
    </source>
</evidence>
<dbReference type="PATRIC" id="fig|1618671.3.peg.503"/>
<organism evidence="9 10">
    <name type="scientific">Candidatus Kaiserbacteria bacterium GW2011_GWA2_52_12</name>
    <dbReference type="NCBI Taxonomy" id="1618671"/>
    <lineage>
        <taxon>Bacteria</taxon>
        <taxon>Candidatus Kaiseribacteriota</taxon>
    </lineage>
</organism>
<evidence type="ECO:0000259" key="8">
    <source>
        <dbReference type="PROSITE" id="PS51161"/>
    </source>
</evidence>
<dbReference type="InterPro" id="IPR040763">
    <property type="entry name" value="RNR_alpha_hel"/>
</dbReference>
<accession>A0A0G1WZH2</accession>
<dbReference type="Gene3D" id="3.90.1390.10">
    <property type="entry name" value="b-12 dependent (class ii) ribonucleotide reductase, chain A, domain 3"/>
    <property type="match status" value="1"/>
</dbReference>
<evidence type="ECO:0000256" key="7">
    <source>
        <dbReference type="PROSITE-ProRule" id="PRU00492"/>
    </source>
</evidence>
<dbReference type="PANTHER" id="PTHR43371">
    <property type="entry name" value="VITAMIN B12-DEPENDENT RIBONUCLEOTIDE REDUCTASE"/>
    <property type="match status" value="1"/>
</dbReference>